<dbReference type="GO" id="GO:0030125">
    <property type="term" value="C:clathrin vesicle coat"/>
    <property type="evidence" value="ECO:0007669"/>
    <property type="project" value="TreeGrafter"/>
</dbReference>
<dbReference type="InterPro" id="IPR012466">
    <property type="entry name" value="NECAP_PHear"/>
</dbReference>
<dbReference type="PANTHER" id="PTHR12847:SF9">
    <property type="entry name" value="NECAP-LIKE PROTEIN CG9132"/>
    <property type="match status" value="1"/>
</dbReference>
<dbReference type="PANTHER" id="PTHR12847">
    <property type="entry name" value="ATP-BINDING CASSETTE ABC TRANSPORTER-RELATED"/>
    <property type="match status" value="1"/>
</dbReference>
<organism evidence="3 4">
    <name type="scientific">Gomphillus americanus</name>
    <dbReference type="NCBI Taxonomy" id="1940652"/>
    <lineage>
        <taxon>Eukaryota</taxon>
        <taxon>Fungi</taxon>
        <taxon>Dikarya</taxon>
        <taxon>Ascomycota</taxon>
        <taxon>Pezizomycotina</taxon>
        <taxon>Lecanoromycetes</taxon>
        <taxon>OSLEUM clade</taxon>
        <taxon>Ostropomycetidae</taxon>
        <taxon>Ostropales</taxon>
        <taxon>Graphidaceae</taxon>
        <taxon>Gomphilloideae</taxon>
        <taxon>Gomphillus</taxon>
    </lineage>
</organism>
<evidence type="ECO:0000256" key="1">
    <source>
        <dbReference type="SAM" id="MobiDB-lite"/>
    </source>
</evidence>
<keyword evidence="4" id="KW-1185">Reference proteome</keyword>
<proteinExistence type="predicted"/>
<name>A0A8H3IIM7_9LECA</name>
<protein>
    <recommendedName>
        <fullName evidence="2">NECAP PHear domain-containing protein</fullName>
    </recommendedName>
</protein>
<gene>
    <name evidence="3" type="ORF">GOMPHAMPRED_005392</name>
</gene>
<feature type="compositionally biased region" description="Low complexity" evidence="1">
    <location>
        <begin position="164"/>
        <end position="177"/>
    </location>
</feature>
<dbReference type="Proteomes" id="UP000664169">
    <property type="component" value="Unassembled WGS sequence"/>
</dbReference>
<feature type="compositionally biased region" description="Basic and acidic residues" evidence="1">
    <location>
        <begin position="267"/>
        <end position="280"/>
    </location>
</feature>
<dbReference type="AlphaFoldDB" id="A0A8H3IIM7"/>
<feature type="region of interest" description="Disordered" evidence="1">
    <location>
        <begin position="260"/>
        <end position="300"/>
    </location>
</feature>
<evidence type="ECO:0000313" key="3">
    <source>
        <dbReference type="EMBL" id="CAF9929407.1"/>
    </source>
</evidence>
<dbReference type="EMBL" id="CAJPDQ010000032">
    <property type="protein sequence ID" value="CAF9929407.1"/>
    <property type="molecule type" value="Genomic_DNA"/>
</dbReference>
<dbReference type="SUPFAM" id="SSF50729">
    <property type="entry name" value="PH domain-like"/>
    <property type="match status" value="1"/>
</dbReference>
<dbReference type="InterPro" id="IPR011993">
    <property type="entry name" value="PH-like_dom_sf"/>
</dbReference>
<reference evidence="3" key="1">
    <citation type="submission" date="2021-03" db="EMBL/GenBank/DDBJ databases">
        <authorList>
            <person name="Tagirdzhanova G."/>
        </authorList>
    </citation>
    <scope>NUCLEOTIDE SEQUENCE</scope>
</reference>
<feature type="domain" description="NECAP PHear" evidence="2">
    <location>
        <begin position="15"/>
        <end position="226"/>
    </location>
</feature>
<feature type="compositionally biased region" description="Acidic residues" evidence="1">
    <location>
        <begin position="289"/>
        <end position="300"/>
    </location>
</feature>
<comment type="caution">
    <text evidence="3">The sequence shown here is derived from an EMBL/GenBank/DDBJ whole genome shotgun (WGS) entry which is preliminary data.</text>
</comment>
<dbReference type="GO" id="GO:0006897">
    <property type="term" value="P:endocytosis"/>
    <property type="evidence" value="ECO:0007669"/>
    <property type="project" value="InterPro"/>
</dbReference>
<dbReference type="Pfam" id="PF07933">
    <property type="entry name" value="DUF1681"/>
    <property type="match status" value="1"/>
</dbReference>
<evidence type="ECO:0000313" key="4">
    <source>
        <dbReference type="Proteomes" id="UP000664169"/>
    </source>
</evidence>
<accession>A0A8H3IIM7</accession>
<sequence>MNAPPSSESEVTETITRVLYSTPLVHVYAIPPLQSNRGHIASVWTSSPQNEIFTCRVRIVETSNPSDTPVPSLSLKSPVKTAAVTIDILLEHPNNSELFAGAPYTHASVVEPATDSSRFFAVRVTGEGGRKAVLGLGFEERSDALDFSIALQEARKILGLEAATPSTPSTPSTPVTPRTAGLSGARNARSAPLRSRPDPVVVEAKSQQVKRDWSLKDGQMLHVEIGGKGAGDGRPDGKPVIEPPSGGRLAVVTGEGFALLAPPPSAKEVKAEQRREHAEPPEQPTLEELGFDDGEFGEFQ</sequence>
<dbReference type="OrthoDB" id="10265489at2759"/>
<evidence type="ECO:0000259" key="2">
    <source>
        <dbReference type="Pfam" id="PF07933"/>
    </source>
</evidence>
<dbReference type="Gene3D" id="2.30.29.30">
    <property type="entry name" value="Pleckstrin-homology domain (PH domain)/Phosphotyrosine-binding domain (PTB)"/>
    <property type="match status" value="1"/>
</dbReference>
<feature type="region of interest" description="Disordered" evidence="1">
    <location>
        <begin position="163"/>
        <end position="199"/>
    </location>
</feature>